<dbReference type="Gene3D" id="3.90.1710.10">
    <property type="entry name" value="Enterococcus faecalis V583 domain"/>
    <property type="match status" value="1"/>
</dbReference>
<accession>A0ABX6NA14</accession>
<sequence length="471" mass="50246">MSNLLNSTLSVINVGLSHFADSLDAQGIPTARVKWSPPAGGDPVLARFLRSGLQSIAQKVEEANARAFKHIINAEPYWVGIKRARDVVPGMEPNVILHSGPPISWDRMAPVQQKGILGAVQHEKLAEDEAGALRLVESGAISVRSAMDMGVAGAGAGIVSPSMVVNVCRERNTGKEAYCVPFEGRVGLGVWGVYNPEVEATLHRIETVLGPAIDKALAASDGIPVRNIIAQGLQMNDDTHTRQTAEGYILVSEIIPLLLQADLSNAILQECVDLFVSSERWFHPLGIASALSVLKGIKGMEYCTLLCTMCGNAVDYGIQVSCLGDRWFTSPSPYLTGMYLSPKWSQKDAVPWMGDSCIVEAYGLGAFSGAAAPAVIRLRGGSYQDGIQQSEEMKQITTGVNYNYPIPLLGFSGPPTGIDILKVGMTGITPLAHGGIISHQGGQIGAGVVRLPFECFRDAIHGVSERYGLQA</sequence>
<proteinExistence type="predicted"/>
<keyword evidence="2" id="KW-1185">Reference proteome</keyword>
<gene>
    <name evidence="1" type="ORF">E8L03_00190</name>
</gene>
<dbReference type="InterPro" id="IPR024033">
    <property type="entry name" value="OXTCase_su_AllG_h-dom"/>
</dbReference>
<dbReference type="Gene3D" id="3.90.1700.10">
    <property type="entry name" value="v583 domain like"/>
    <property type="match status" value="1"/>
</dbReference>
<dbReference type="Gene3D" id="1.10.10.660">
    <property type="entry name" value="conserved protein of unknown function from Enterococcus faecalis V583"/>
    <property type="match status" value="1"/>
</dbReference>
<evidence type="ECO:0000313" key="1">
    <source>
        <dbReference type="EMBL" id="QJT07426.1"/>
    </source>
</evidence>
<name>A0ABX6NA14_9BACT</name>
<evidence type="ECO:0000313" key="2">
    <source>
        <dbReference type="Proteomes" id="UP000503251"/>
    </source>
</evidence>
<dbReference type="Proteomes" id="UP000503251">
    <property type="component" value="Chromosome"/>
</dbReference>
<dbReference type="Gene3D" id="3.40.50.720">
    <property type="entry name" value="NAD(P)-binding Rossmann-like Domain"/>
    <property type="match status" value="1"/>
</dbReference>
<organism evidence="1 2">
    <name type="scientific">Oceanidesulfovibrio marinus</name>
    <dbReference type="NCBI Taxonomy" id="370038"/>
    <lineage>
        <taxon>Bacteria</taxon>
        <taxon>Pseudomonadati</taxon>
        <taxon>Thermodesulfobacteriota</taxon>
        <taxon>Desulfovibrionia</taxon>
        <taxon>Desulfovibrionales</taxon>
        <taxon>Desulfovibrionaceae</taxon>
        <taxon>Oceanidesulfovibrio</taxon>
    </lineage>
</organism>
<dbReference type="Pfam" id="PF06545">
    <property type="entry name" value="AllG"/>
    <property type="match status" value="1"/>
</dbReference>
<reference evidence="1 2" key="1">
    <citation type="submission" date="2019-04" db="EMBL/GenBank/DDBJ databases">
        <title>Isolation and culture of sulfate reducing bacteria from the cold seep of the South China Sea.</title>
        <authorList>
            <person name="Sun C."/>
            <person name="Liu R."/>
        </authorList>
    </citation>
    <scope>NUCLEOTIDE SEQUENCE [LARGE SCALE GENOMIC DNA]</scope>
    <source>
        <strain evidence="1 2">CS1</strain>
    </source>
</reference>
<dbReference type="InterPro" id="IPR009499">
    <property type="entry name" value="AllG-like"/>
</dbReference>
<dbReference type="EMBL" id="CP039543">
    <property type="protein sequence ID" value="QJT07426.1"/>
    <property type="molecule type" value="Genomic_DNA"/>
</dbReference>
<dbReference type="RefSeq" id="WP_171266224.1">
    <property type="nucleotide sequence ID" value="NZ_CP039543.1"/>
</dbReference>
<protein>
    <submittedName>
        <fullName evidence="1">DUF1116 domain-containing protein</fullName>
    </submittedName>
</protein>